<sequence length="211" mass="24105">MMNDTDNISIQTLRILAKSCPSAKIFYEELFCNSYDDFVKNVYSNLEDCINIIEEDAKVRSNDGEDRLSTEIITFFKGRGYVASRDEMIKGGHTDLVLKKNNYKWLGEAKIHSGYDYLVKGFNQLCTRYSSGTENCSQGALIIYVRVKDAKSVIDNWKAKIQSEALPEYSEEDCEVRGKLSFYTTHKHVSSGLPYKVKHVAVVLHFDPKDK</sequence>
<evidence type="ECO:0000313" key="1">
    <source>
        <dbReference type="EMBL" id="RKF66307.1"/>
    </source>
</evidence>
<dbReference type="RefSeq" id="WP_120162346.1">
    <property type="nucleotide sequence ID" value="NZ_NSDJ01000002.1"/>
</dbReference>
<organism evidence="1 2">
    <name type="scientific">Rahnella variigena</name>
    <dbReference type="NCBI Taxonomy" id="574964"/>
    <lineage>
        <taxon>Bacteria</taxon>
        <taxon>Pseudomonadati</taxon>
        <taxon>Pseudomonadota</taxon>
        <taxon>Gammaproteobacteria</taxon>
        <taxon>Enterobacterales</taxon>
        <taxon>Yersiniaceae</taxon>
        <taxon>Rahnella</taxon>
    </lineage>
</organism>
<keyword evidence="2" id="KW-1185">Reference proteome</keyword>
<proteinExistence type="predicted"/>
<name>A0ABX9PS98_9GAMM</name>
<dbReference type="EMBL" id="NSDJ01000002">
    <property type="protein sequence ID" value="RKF66307.1"/>
    <property type="molecule type" value="Genomic_DNA"/>
</dbReference>
<protein>
    <submittedName>
        <fullName evidence="1">Uncharacterized protein</fullName>
    </submittedName>
</protein>
<evidence type="ECO:0000313" key="2">
    <source>
        <dbReference type="Proteomes" id="UP000284853"/>
    </source>
</evidence>
<dbReference type="GeneID" id="302711714"/>
<reference evidence="1 2" key="1">
    <citation type="submission" date="2017-08" db="EMBL/GenBank/DDBJ databases">
        <title>Comparative genomics of bacteria isolated from necrotic lesions of AOD affected trees.</title>
        <authorList>
            <person name="Doonan J."/>
            <person name="Denman S."/>
            <person name="Mcdonald J.E."/>
        </authorList>
    </citation>
    <scope>NUCLEOTIDE SEQUENCE [LARGE SCALE GENOMIC DNA]</scope>
    <source>
        <strain evidence="1 2">CIP 105588</strain>
    </source>
</reference>
<accession>A0ABX9PS98</accession>
<dbReference type="Proteomes" id="UP000284853">
    <property type="component" value="Unassembled WGS sequence"/>
</dbReference>
<comment type="caution">
    <text evidence="1">The sequence shown here is derived from an EMBL/GenBank/DDBJ whole genome shotgun (WGS) entry which is preliminary data.</text>
</comment>
<gene>
    <name evidence="1" type="ORF">CKQ54_23205</name>
</gene>